<evidence type="ECO:0000259" key="1">
    <source>
        <dbReference type="Pfam" id="PF07238"/>
    </source>
</evidence>
<dbReference type="Gene3D" id="2.40.10.220">
    <property type="entry name" value="predicted glycosyltransferase like domains"/>
    <property type="match status" value="1"/>
</dbReference>
<protein>
    <recommendedName>
        <fullName evidence="1">PilZ domain-containing protein</fullName>
    </recommendedName>
</protein>
<keyword evidence="3" id="KW-1185">Reference proteome</keyword>
<reference evidence="2 3" key="1">
    <citation type="submission" date="2015-03" db="EMBL/GenBank/DDBJ databases">
        <title>Genome sequencing of Methylobacterium variabile DSM 16961.</title>
        <authorList>
            <person name="Chaudhry V."/>
            <person name="Patil P.B."/>
        </authorList>
    </citation>
    <scope>NUCLEOTIDE SEQUENCE [LARGE SCALE GENOMIC DNA]</scope>
    <source>
        <strain evidence="2 3">DSM 16961</strain>
    </source>
</reference>
<sequence length="194" mass="20974">MVSSVVQETTPPSVVTQVGGRYLLADGQEHTCQSRHISLDEAEIIAPVSGAVGERVTVYLDQVGVVMGVISSLMPNGFRMAVEVTPERRARLAARLEWLAERGQERVDQRGAVRIMPTHTDVAVHLSDGSVVHGRINDVSMSGAAIKAPVNPPVGEQVTVGKRRATVVRHFKSGFAVRFVLPFCSETFSPHVVL</sequence>
<dbReference type="OrthoDB" id="7991169at2"/>
<dbReference type="RefSeq" id="WP_048443275.1">
    <property type="nucleotide sequence ID" value="NZ_LABY01000035.1"/>
</dbReference>
<dbReference type="SUPFAM" id="SSF141371">
    <property type="entry name" value="PilZ domain-like"/>
    <property type="match status" value="1"/>
</dbReference>
<accession>A0A0J6T5M4</accession>
<dbReference type="GO" id="GO:0035438">
    <property type="term" value="F:cyclic-di-GMP binding"/>
    <property type="evidence" value="ECO:0007669"/>
    <property type="project" value="InterPro"/>
</dbReference>
<gene>
    <name evidence="2" type="ORF">VQ02_06115</name>
</gene>
<dbReference type="InterPro" id="IPR009875">
    <property type="entry name" value="PilZ_domain"/>
</dbReference>
<proteinExistence type="predicted"/>
<dbReference type="AlphaFoldDB" id="A0A0J6T5M4"/>
<feature type="domain" description="PilZ" evidence="1">
    <location>
        <begin position="109"/>
        <end position="179"/>
    </location>
</feature>
<dbReference type="PATRIC" id="fig|298794.3.peg.5177"/>
<dbReference type="Proteomes" id="UP000035955">
    <property type="component" value="Unassembled WGS sequence"/>
</dbReference>
<dbReference type="Pfam" id="PF07238">
    <property type="entry name" value="PilZ"/>
    <property type="match status" value="1"/>
</dbReference>
<evidence type="ECO:0000313" key="2">
    <source>
        <dbReference type="EMBL" id="KMO41244.1"/>
    </source>
</evidence>
<comment type="caution">
    <text evidence="2">The sequence shown here is derived from an EMBL/GenBank/DDBJ whole genome shotgun (WGS) entry which is preliminary data.</text>
</comment>
<name>A0A0J6T5M4_9HYPH</name>
<dbReference type="EMBL" id="LABY01000035">
    <property type="protein sequence ID" value="KMO41244.1"/>
    <property type="molecule type" value="Genomic_DNA"/>
</dbReference>
<organism evidence="2 3">
    <name type="scientific">Methylobacterium variabile</name>
    <dbReference type="NCBI Taxonomy" id="298794"/>
    <lineage>
        <taxon>Bacteria</taxon>
        <taxon>Pseudomonadati</taxon>
        <taxon>Pseudomonadota</taxon>
        <taxon>Alphaproteobacteria</taxon>
        <taxon>Hyphomicrobiales</taxon>
        <taxon>Methylobacteriaceae</taxon>
        <taxon>Methylobacterium</taxon>
    </lineage>
</organism>
<evidence type="ECO:0000313" key="3">
    <source>
        <dbReference type="Proteomes" id="UP000035955"/>
    </source>
</evidence>